<evidence type="ECO:0000256" key="5">
    <source>
        <dbReference type="ARBA" id="ARBA00022679"/>
    </source>
</evidence>
<evidence type="ECO:0000256" key="20">
    <source>
        <dbReference type="SAM" id="SignalP"/>
    </source>
</evidence>
<feature type="domain" description="Protein kinase" evidence="21">
    <location>
        <begin position="295"/>
        <end position="607"/>
    </location>
</feature>
<gene>
    <name evidence="23" type="ORF">BVC80_9101g295</name>
</gene>
<evidence type="ECO:0000259" key="21">
    <source>
        <dbReference type="PROSITE" id="PS50011"/>
    </source>
</evidence>
<keyword evidence="9 23" id="KW-0418">Kinase</keyword>
<dbReference type="FunFam" id="1.10.510.10:FF:000468">
    <property type="entry name" value="PTI1-like tyrosine-protein kinase 3"/>
    <property type="match status" value="2"/>
</dbReference>
<dbReference type="STRING" id="56857.A0A200QGX1"/>
<dbReference type="Pfam" id="PF07714">
    <property type="entry name" value="PK_Tyr_Ser-Thr"/>
    <property type="match status" value="2"/>
</dbReference>
<accession>A0A200QGX1</accession>
<dbReference type="SMART" id="SM00220">
    <property type="entry name" value="S_TKc"/>
    <property type="match status" value="2"/>
</dbReference>
<evidence type="ECO:0000256" key="16">
    <source>
        <dbReference type="ARBA" id="ARBA00047899"/>
    </source>
</evidence>
<dbReference type="OrthoDB" id="4062651at2759"/>
<evidence type="ECO:0000256" key="8">
    <source>
        <dbReference type="ARBA" id="ARBA00022741"/>
    </source>
</evidence>
<dbReference type="InterPro" id="IPR008271">
    <property type="entry name" value="Ser/Thr_kinase_AS"/>
</dbReference>
<dbReference type="Pfam" id="PF01476">
    <property type="entry name" value="LysM"/>
    <property type="match status" value="1"/>
</dbReference>
<dbReference type="InterPro" id="IPR044812">
    <property type="entry name" value="CERK1/LYK3-like"/>
</dbReference>
<dbReference type="InterPro" id="IPR018392">
    <property type="entry name" value="LysM"/>
</dbReference>
<evidence type="ECO:0000256" key="9">
    <source>
        <dbReference type="ARBA" id="ARBA00022777"/>
    </source>
</evidence>
<keyword evidence="15" id="KW-0325">Glycoprotein</keyword>
<dbReference type="OMA" id="EETCFIT"/>
<dbReference type="InterPro" id="IPR001245">
    <property type="entry name" value="Ser-Thr/Tyr_kinase_cat_dom"/>
</dbReference>
<evidence type="ECO:0000256" key="13">
    <source>
        <dbReference type="ARBA" id="ARBA00023157"/>
    </source>
</evidence>
<keyword evidence="12 19" id="KW-0472">Membrane</keyword>
<dbReference type="PROSITE" id="PS51782">
    <property type="entry name" value="LYSM"/>
    <property type="match status" value="1"/>
</dbReference>
<dbReference type="InterPro" id="IPR011009">
    <property type="entry name" value="Kinase-like_dom_sf"/>
</dbReference>
<evidence type="ECO:0000256" key="4">
    <source>
        <dbReference type="ARBA" id="ARBA00022527"/>
    </source>
</evidence>
<evidence type="ECO:0000256" key="6">
    <source>
        <dbReference type="ARBA" id="ARBA00022692"/>
    </source>
</evidence>
<keyword evidence="11 19" id="KW-1133">Transmembrane helix</keyword>
<dbReference type="PROSITE" id="PS00107">
    <property type="entry name" value="PROTEIN_KINASE_ATP"/>
    <property type="match status" value="2"/>
</dbReference>
<dbReference type="GO" id="GO:0005524">
    <property type="term" value="F:ATP binding"/>
    <property type="evidence" value="ECO:0007669"/>
    <property type="project" value="UniProtKB-UniRule"/>
</dbReference>
<feature type="binding site" evidence="18">
    <location>
        <position position="323"/>
    </location>
    <ligand>
        <name>ATP</name>
        <dbReference type="ChEBI" id="CHEBI:30616"/>
    </ligand>
</feature>
<dbReference type="InParanoid" id="A0A200QGX1"/>
<evidence type="ECO:0000256" key="2">
    <source>
        <dbReference type="ARBA" id="ARBA00012513"/>
    </source>
</evidence>
<evidence type="ECO:0000256" key="10">
    <source>
        <dbReference type="ARBA" id="ARBA00022840"/>
    </source>
</evidence>
<keyword evidence="24" id="KW-1185">Reference proteome</keyword>
<dbReference type="FunFam" id="3.30.200.20:FF:000468">
    <property type="entry name" value="LysM receptor kinase 2"/>
    <property type="match status" value="2"/>
</dbReference>
<proteinExistence type="predicted"/>
<protein>
    <recommendedName>
        <fullName evidence="2">non-specific serine/threonine protein kinase</fullName>
        <ecNumber evidence="2">2.7.11.1</ecNumber>
    </recommendedName>
</protein>
<dbReference type="GO" id="GO:0019199">
    <property type="term" value="F:transmembrane receptor protein kinase activity"/>
    <property type="evidence" value="ECO:0007669"/>
    <property type="project" value="InterPro"/>
</dbReference>
<reference evidence="23 24" key="1">
    <citation type="journal article" date="2017" name="Mol. Plant">
        <title>The Genome of Medicinal Plant Macleaya cordata Provides New Insights into Benzylisoquinoline Alkaloids Metabolism.</title>
        <authorList>
            <person name="Liu X."/>
            <person name="Liu Y."/>
            <person name="Huang P."/>
            <person name="Ma Y."/>
            <person name="Qing Z."/>
            <person name="Tang Q."/>
            <person name="Cao H."/>
            <person name="Cheng P."/>
            <person name="Zheng Y."/>
            <person name="Yuan Z."/>
            <person name="Zhou Y."/>
            <person name="Liu J."/>
            <person name="Tang Z."/>
            <person name="Zhuo Y."/>
            <person name="Zhang Y."/>
            <person name="Yu L."/>
            <person name="Huang J."/>
            <person name="Yang P."/>
            <person name="Peng Q."/>
            <person name="Zhang J."/>
            <person name="Jiang W."/>
            <person name="Zhang Z."/>
            <person name="Lin K."/>
            <person name="Ro D.K."/>
            <person name="Chen X."/>
            <person name="Xiong X."/>
            <person name="Shang Y."/>
            <person name="Huang S."/>
            <person name="Zeng J."/>
        </authorList>
    </citation>
    <scope>NUCLEOTIDE SEQUENCE [LARGE SCALE GENOMIC DNA]</scope>
    <source>
        <strain evidence="24">cv. BLH2017</strain>
        <tissue evidence="23">Root</tissue>
    </source>
</reference>
<keyword evidence="7 20" id="KW-0732">Signal</keyword>
<evidence type="ECO:0000313" key="24">
    <source>
        <dbReference type="Proteomes" id="UP000195402"/>
    </source>
</evidence>
<dbReference type="Proteomes" id="UP000195402">
    <property type="component" value="Unassembled WGS sequence"/>
</dbReference>
<organism evidence="23 24">
    <name type="scientific">Macleaya cordata</name>
    <name type="common">Five-seeded plume-poppy</name>
    <name type="synonym">Bocconia cordata</name>
    <dbReference type="NCBI Taxonomy" id="56857"/>
    <lineage>
        <taxon>Eukaryota</taxon>
        <taxon>Viridiplantae</taxon>
        <taxon>Streptophyta</taxon>
        <taxon>Embryophyta</taxon>
        <taxon>Tracheophyta</taxon>
        <taxon>Spermatophyta</taxon>
        <taxon>Magnoliopsida</taxon>
        <taxon>Ranunculales</taxon>
        <taxon>Papaveraceae</taxon>
        <taxon>Papaveroideae</taxon>
        <taxon>Macleaya</taxon>
    </lineage>
</organism>
<keyword evidence="8 18" id="KW-0547">Nucleotide-binding</keyword>
<comment type="catalytic activity">
    <reaction evidence="17">
        <text>L-seryl-[protein] + ATP = O-phospho-L-seryl-[protein] + ADP + H(+)</text>
        <dbReference type="Rhea" id="RHEA:17989"/>
        <dbReference type="Rhea" id="RHEA-COMP:9863"/>
        <dbReference type="Rhea" id="RHEA-COMP:11604"/>
        <dbReference type="ChEBI" id="CHEBI:15378"/>
        <dbReference type="ChEBI" id="CHEBI:29999"/>
        <dbReference type="ChEBI" id="CHEBI:30616"/>
        <dbReference type="ChEBI" id="CHEBI:83421"/>
        <dbReference type="ChEBI" id="CHEBI:456216"/>
        <dbReference type="EC" id="2.7.11.1"/>
    </reaction>
</comment>
<keyword evidence="13" id="KW-1015">Disulfide bond</keyword>
<feature type="signal peptide" evidence="20">
    <location>
        <begin position="1"/>
        <end position="28"/>
    </location>
</feature>
<evidence type="ECO:0000256" key="1">
    <source>
        <dbReference type="ARBA" id="ARBA00004162"/>
    </source>
</evidence>
<evidence type="ECO:0000256" key="7">
    <source>
        <dbReference type="ARBA" id="ARBA00022729"/>
    </source>
</evidence>
<dbReference type="PROSITE" id="PS50011">
    <property type="entry name" value="PROTEIN_KINASE_DOM"/>
    <property type="match status" value="2"/>
</dbReference>
<feature type="transmembrane region" description="Helical" evidence="19">
    <location>
        <begin position="736"/>
        <end position="760"/>
    </location>
</feature>
<feature type="transmembrane region" description="Helical" evidence="19">
    <location>
        <begin position="217"/>
        <end position="241"/>
    </location>
</feature>
<evidence type="ECO:0000256" key="14">
    <source>
        <dbReference type="ARBA" id="ARBA00023170"/>
    </source>
</evidence>
<dbReference type="GO" id="GO:0004674">
    <property type="term" value="F:protein serine/threonine kinase activity"/>
    <property type="evidence" value="ECO:0007669"/>
    <property type="project" value="UniProtKB-KW"/>
</dbReference>
<dbReference type="EC" id="2.7.11.1" evidence="2"/>
<dbReference type="Gene3D" id="1.10.510.10">
    <property type="entry name" value="Transferase(Phosphotransferase) domain 1"/>
    <property type="match status" value="2"/>
</dbReference>
<keyword evidence="3" id="KW-1003">Cell membrane</keyword>
<comment type="caution">
    <text evidence="23">The sequence shown here is derived from an EMBL/GenBank/DDBJ whole genome shotgun (WGS) entry which is preliminary data.</text>
</comment>
<evidence type="ECO:0000256" key="15">
    <source>
        <dbReference type="ARBA" id="ARBA00023180"/>
    </source>
</evidence>
<dbReference type="PROSITE" id="PS00108">
    <property type="entry name" value="PROTEIN_KINASE_ST"/>
    <property type="match status" value="2"/>
</dbReference>
<sequence>MFLCLSRRIKLEFGFTVLLLLCIRRGQAECRKGCHLAMASYFVLQGSDLTTISNIFSKEIKDILPYNKDIKNPDNILSGTRLNIPFSCDCINGDFLGHTFTYITQFDDTYKNIAARPFANLTTWDWIRSVNIYDQFRIPDFVPINVTVNCSCGDRSISTAYGLFTTYPLRPDDNLSFVAAESGVSEQLLQLYNPGVDFSQGSGLVFVPARAGISGGAIAGISVAGVSVALLLMGICIYVGVSRRKKKKASPLTKKSKSMESVALVGGASPGLTGISLDKSVEFSYEELAKATNDFSIANKIGQGGFGIVYYAELRGEKAAIKKMDMEASKEFLAELKVLTHVHHLNLVRLIGYCVEGSLFLVYEFIENGNLSQHLRGSGGEPLPWPMRVQIALDSARGLEYIHEHTVPLYIHRDIKSANILIDKNFHAKVADFGLTKLTEVGNSSLPTRLVGTFGYMPPEYAQYGTISPKIDVYAFGVVIYELISAMEAVVKTTENIAESRGLIALMFLCSSRRIKLELVFIVLLLLCIRRGEAECSKGCNLAMASYFVLQGSDLTNISNIFSKEIKEILPYNKDIKNPDNILSGTRINIPFSCDCINGDFLGHTFTYTTQFGDTYEKIAARPFANLTTGDWIRNVNIYDQFRIPDFVPINVTVNCSCGDRSISTAYGLFTTYPLRPDDNLTFVAAESGVSEQLLQMYNPGVDFSQGSGLVFVPARGRALQCHLLLSFQAGISGGAIAGISVAGVSVALLLMGICIYVGVSRRKKMKKASLLPAAGVNSATQPGFGTGSPLTKKSKSMESVALVGGASPGLTGISLDKSVEFSYEELAKATNDFSIANKIGQGGFGIVYYAELRGEKAAIKKMDMEASKEFLAELKVLTHVHHLNLVRLIGYCVEGSLFLVYEFIENGNLSQHLRGSGGEPLPWPMRVQIALDSARGLEYIHEHTVPLYIHRDIKSANILIDKNFHAKVADFGLTKLTEVGNSSLPTRLVGTFGYMPPEYAQYGTISPKIDVYAFGVVIYELISAMEAVVKTTENIAESRGLIALFEDVLNRPDPRDDLRMLVDPKLGDNYPLDSVLKMAQLAKACTQENPQLRPSMRSIVVALMTLSSTTEDWDVGSFYDNQAHLVNLVSGR</sequence>
<feature type="chain" id="PRO_5012239281" description="non-specific serine/threonine protein kinase" evidence="20">
    <location>
        <begin position="29"/>
        <end position="1133"/>
    </location>
</feature>
<feature type="binding site" evidence="18">
    <location>
        <position position="862"/>
    </location>
    <ligand>
        <name>ATP</name>
        <dbReference type="ChEBI" id="CHEBI:30616"/>
    </ligand>
</feature>
<evidence type="ECO:0000256" key="17">
    <source>
        <dbReference type="ARBA" id="ARBA00048679"/>
    </source>
</evidence>
<comment type="catalytic activity">
    <reaction evidence="16">
        <text>L-threonyl-[protein] + ATP = O-phospho-L-threonyl-[protein] + ADP + H(+)</text>
        <dbReference type="Rhea" id="RHEA:46608"/>
        <dbReference type="Rhea" id="RHEA-COMP:11060"/>
        <dbReference type="Rhea" id="RHEA-COMP:11605"/>
        <dbReference type="ChEBI" id="CHEBI:15378"/>
        <dbReference type="ChEBI" id="CHEBI:30013"/>
        <dbReference type="ChEBI" id="CHEBI:30616"/>
        <dbReference type="ChEBI" id="CHEBI:61977"/>
        <dbReference type="ChEBI" id="CHEBI:456216"/>
        <dbReference type="EC" id="2.7.11.1"/>
    </reaction>
</comment>
<evidence type="ECO:0000256" key="18">
    <source>
        <dbReference type="PROSITE-ProRule" id="PRU10141"/>
    </source>
</evidence>
<dbReference type="InterPro" id="IPR000719">
    <property type="entry name" value="Prot_kinase_dom"/>
</dbReference>
<dbReference type="EMBL" id="MVGT01002051">
    <property type="protein sequence ID" value="OVA09750.1"/>
    <property type="molecule type" value="Genomic_DNA"/>
</dbReference>
<evidence type="ECO:0000256" key="3">
    <source>
        <dbReference type="ARBA" id="ARBA00022475"/>
    </source>
</evidence>
<dbReference type="SUPFAM" id="SSF56112">
    <property type="entry name" value="Protein kinase-like (PK-like)"/>
    <property type="match status" value="2"/>
</dbReference>
<evidence type="ECO:0000256" key="12">
    <source>
        <dbReference type="ARBA" id="ARBA00023136"/>
    </source>
</evidence>
<keyword evidence="4" id="KW-0723">Serine/threonine-protein kinase</keyword>
<dbReference type="GO" id="GO:0005886">
    <property type="term" value="C:plasma membrane"/>
    <property type="evidence" value="ECO:0007669"/>
    <property type="project" value="UniProtKB-SubCell"/>
</dbReference>
<evidence type="ECO:0000256" key="11">
    <source>
        <dbReference type="ARBA" id="ARBA00022989"/>
    </source>
</evidence>
<dbReference type="FunCoup" id="A0A200QGX1">
    <property type="interactions" value="1729"/>
</dbReference>
<dbReference type="AlphaFoldDB" id="A0A200QGX1"/>
<keyword evidence="14" id="KW-0675">Receptor</keyword>
<evidence type="ECO:0000256" key="19">
    <source>
        <dbReference type="SAM" id="Phobius"/>
    </source>
</evidence>
<keyword evidence="10 18" id="KW-0067">ATP-binding</keyword>
<evidence type="ECO:0000313" key="23">
    <source>
        <dbReference type="EMBL" id="OVA09750.1"/>
    </source>
</evidence>
<evidence type="ECO:0000259" key="22">
    <source>
        <dbReference type="PROSITE" id="PS51782"/>
    </source>
</evidence>
<dbReference type="GO" id="GO:0045087">
    <property type="term" value="P:innate immune response"/>
    <property type="evidence" value="ECO:0007669"/>
    <property type="project" value="InterPro"/>
</dbReference>
<dbReference type="Gene3D" id="3.30.200.20">
    <property type="entry name" value="Phosphorylase Kinase, domain 1"/>
    <property type="match status" value="2"/>
</dbReference>
<comment type="subcellular location">
    <subcellularLocation>
        <location evidence="1">Cell membrane</location>
        <topology evidence="1">Single-pass membrane protein</topology>
    </subcellularLocation>
</comment>
<feature type="domain" description="LysM" evidence="22">
    <location>
        <begin position="39"/>
        <end position="84"/>
    </location>
</feature>
<dbReference type="PANTHER" id="PTHR46204">
    <property type="entry name" value="CHITIN ELICITOR RECEPTOR KINASE 1-RELATED"/>
    <property type="match status" value="1"/>
</dbReference>
<keyword evidence="6 19" id="KW-0812">Transmembrane</keyword>
<dbReference type="InterPro" id="IPR057097">
    <property type="entry name" value="LysM_RLK3/10"/>
</dbReference>
<feature type="domain" description="Protein kinase" evidence="21">
    <location>
        <begin position="834"/>
        <end position="1107"/>
    </location>
</feature>
<dbReference type="Pfam" id="PF23577">
    <property type="entry name" value="LysM_RLK"/>
    <property type="match status" value="2"/>
</dbReference>
<name>A0A200QGX1_MACCD</name>
<dbReference type="InterPro" id="IPR017441">
    <property type="entry name" value="Protein_kinase_ATP_BS"/>
</dbReference>
<dbReference type="PANTHER" id="PTHR46204:SF2">
    <property type="entry name" value="CHITIN ELICITOR RECEPTOR KINASE 1"/>
    <property type="match status" value="1"/>
</dbReference>
<keyword evidence="5" id="KW-0808">Transferase</keyword>